<keyword evidence="7 13" id="KW-0548">Nucleotidyltransferase</keyword>
<evidence type="ECO:0000256" key="12">
    <source>
        <dbReference type="ARBA" id="ARBA00048552"/>
    </source>
</evidence>
<dbReference type="SMART" id="SM00663">
    <property type="entry name" value="RPOLA_N"/>
    <property type="match status" value="1"/>
</dbReference>
<feature type="domain" description="RNA polymerase N-terminal" evidence="15">
    <location>
        <begin position="262"/>
        <end position="543"/>
    </location>
</feature>
<evidence type="ECO:0000256" key="8">
    <source>
        <dbReference type="ARBA" id="ARBA00022723"/>
    </source>
</evidence>
<evidence type="ECO:0000256" key="4">
    <source>
        <dbReference type="ARBA" id="ARBA00022528"/>
    </source>
</evidence>
<feature type="binding site" evidence="13">
    <location>
        <position position="493"/>
    </location>
    <ligand>
        <name>Mg(2+)</name>
        <dbReference type="ChEBI" id="CHEBI:18420"/>
    </ligand>
</feature>
<comment type="cofactor">
    <cofactor evidence="13">
        <name>Zn(2+)</name>
        <dbReference type="ChEBI" id="CHEBI:29105"/>
    </cofactor>
    <text evidence="13">Binds 1 Zn(2+) ion per subunit.</text>
</comment>
<keyword evidence="3 13" id="KW-0240">DNA-directed RNA polymerase</keyword>
<dbReference type="Pfam" id="PF04997">
    <property type="entry name" value="RNA_pol_Rpb1_1"/>
    <property type="match status" value="2"/>
</dbReference>
<evidence type="ECO:0000313" key="16">
    <source>
        <dbReference type="EMBL" id="UBS92619.1"/>
    </source>
</evidence>
<comment type="cofactor">
    <cofactor evidence="13">
        <name>Mg(2+)</name>
        <dbReference type="ChEBI" id="CHEBI:18420"/>
    </cofactor>
    <text evidence="13">Binds 1 Mg(2+) ion per subunit.</text>
</comment>
<feature type="binding site" evidence="13">
    <location>
        <position position="71"/>
    </location>
    <ligand>
        <name>Zn(2+)</name>
        <dbReference type="ChEBI" id="CHEBI:29105"/>
    </ligand>
</feature>
<dbReference type="Gene3D" id="2.40.40.20">
    <property type="match status" value="1"/>
</dbReference>
<dbReference type="FunFam" id="4.10.860.120:FF:000007">
    <property type="entry name" value="DNA-directed RNA polymerase subunit gamma"/>
    <property type="match status" value="1"/>
</dbReference>
<dbReference type="Gene3D" id="1.10.274.100">
    <property type="entry name" value="RNA polymerase Rpb1, domain 3"/>
    <property type="match status" value="1"/>
</dbReference>
<dbReference type="GO" id="GO:0000428">
    <property type="term" value="C:DNA-directed RNA polymerase complex"/>
    <property type="evidence" value="ECO:0007669"/>
    <property type="project" value="UniProtKB-KW"/>
</dbReference>
<evidence type="ECO:0000256" key="10">
    <source>
        <dbReference type="ARBA" id="ARBA00022842"/>
    </source>
</evidence>
<name>A0A8K1HWY8_9ERIC</name>
<evidence type="ECO:0000256" key="1">
    <source>
        <dbReference type="ARBA" id="ARBA00004026"/>
    </source>
</evidence>
<dbReference type="InterPro" id="IPR044893">
    <property type="entry name" value="RNA_pol_Rpb1_clamp_domain"/>
</dbReference>
<comment type="catalytic activity">
    <reaction evidence="12 13 14">
        <text>RNA(n) + a ribonucleoside 5'-triphosphate = RNA(n+1) + diphosphate</text>
        <dbReference type="Rhea" id="RHEA:21248"/>
        <dbReference type="Rhea" id="RHEA-COMP:14527"/>
        <dbReference type="Rhea" id="RHEA-COMP:17342"/>
        <dbReference type="ChEBI" id="CHEBI:33019"/>
        <dbReference type="ChEBI" id="CHEBI:61557"/>
        <dbReference type="ChEBI" id="CHEBI:140395"/>
        <dbReference type="EC" id="2.7.7.6"/>
    </reaction>
</comment>
<protein>
    <recommendedName>
        <fullName evidence="13">DNA-directed RNA polymerase subunit beta'</fullName>
        <ecNumber evidence="13">2.7.7.6</ecNumber>
    </recommendedName>
    <alternativeName>
        <fullName evidence="13">PEP</fullName>
    </alternativeName>
    <alternativeName>
        <fullName evidence="13">Plastid-encoded RNA polymerase subunit beta'</fullName>
        <shortName evidence="13">RNA polymerase subunit beta'</shortName>
    </alternativeName>
</protein>
<feature type="binding site" evidence="13">
    <location>
        <position position="90"/>
    </location>
    <ligand>
        <name>Zn(2+)</name>
        <dbReference type="ChEBI" id="CHEBI:29105"/>
    </ligand>
</feature>
<keyword evidence="11 13" id="KW-0804">Transcription</keyword>
<dbReference type="PANTHER" id="PTHR19376:SF54">
    <property type="entry name" value="DNA-DIRECTED RNA POLYMERASE SUBUNIT BETA"/>
    <property type="match status" value="1"/>
</dbReference>
<dbReference type="PANTHER" id="PTHR19376">
    <property type="entry name" value="DNA-DIRECTED RNA POLYMERASE"/>
    <property type="match status" value="1"/>
</dbReference>
<dbReference type="EMBL" id="OK040689">
    <property type="protein sequence ID" value="UBS92619.1"/>
    <property type="molecule type" value="Genomic_DNA"/>
</dbReference>
<keyword evidence="10 13" id="KW-0460">Magnesium</keyword>
<gene>
    <name evidence="13 16" type="primary">rpoC1</name>
</gene>
<keyword evidence="6 13" id="KW-0808">Transferase</keyword>
<evidence type="ECO:0000256" key="11">
    <source>
        <dbReference type="ARBA" id="ARBA00023163"/>
    </source>
</evidence>
<dbReference type="GO" id="GO:0009507">
    <property type="term" value="C:chloroplast"/>
    <property type="evidence" value="ECO:0007669"/>
    <property type="project" value="UniProtKB-SubCell"/>
</dbReference>
<dbReference type="GO" id="GO:0000287">
    <property type="term" value="F:magnesium ion binding"/>
    <property type="evidence" value="ECO:0007669"/>
    <property type="project" value="UniProtKB-UniRule"/>
</dbReference>
<keyword evidence="9 13" id="KW-0862">Zinc</keyword>
<feature type="binding site" evidence="13">
    <location>
        <position position="489"/>
    </location>
    <ligand>
        <name>Mg(2+)</name>
        <dbReference type="ChEBI" id="CHEBI:18420"/>
    </ligand>
</feature>
<accession>A0A8K1HWY8</accession>
<dbReference type="SUPFAM" id="SSF64484">
    <property type="entry name" value="beta and beta-prime subunits of DNA dependent RNA-polymerase"/>
    <property type="match status" value="1"/>
</dbReference>
<dbReference type="HAMAP" id="MF_01323">
    <property type="entry name" value="RNApol_bact_RpoC1"/>
    <property type="match status" value="1"/>
</dbReference>
<comment type="subunit">
    <text evidence="13">In plastids the minimal PEP RNA polymerase catalytic core is composed of four subunits: alpha, beta, beta', and beta''. When a (nuclear-encoded) sigma factor is associated with the core the holoenzyme is formed, which can initiate transcription.</text>
</comment>
<evidence type="ECO:0000259" key="15">
    <source>
        <dbReference type="SMART" id="SM00663"/>
    </source>
</evidence>
<feature type="binding site" evidence="13">
    <location>
        <position position="69"/>
    </location>
    <ligand>
        <name>Zn(2+)</name>
        <dbReference type="ChEBI" id="CHEBI:29105"/>
    </ligand>
</feature>
<sequence>MIDRYKHQQLRIGSVSPQQISAWANKILPNGEIVGEVTKPYTFHYKTNKPEKNGLFCERIFGPIKSGICACGNYRVIGDEKEDPKFCEQCGVEFVDSRIRRYQMGYIKLACPVTHVWYLKRLPSSIANLLDKPLKELEGLVYCDFSFARPIAKKPTFLRLRGSFEYEIQSWKYSIPLFFTTQGFDTFRNREISTGASAIREQLADLDLRIIINYSLVEWKELGEEGPTGNEWEDRKVGRRKDFLVRRMELAKHLIRTNIEPEWMVLCLLPVLPPELRPIIQLEGGKLMSSDINELYRRVIYRNNTLTDLVTTSRSTPGELVMCQEKLVQEAVDTLLDNGIRGQPMRDGHNKVYKSFSDVIEGKEGRFRETLLGKRVDYSGRSVIVVGPSLSLHRCGLPREIAIELFQTFVIRGLIRQHLASNIGVAKSKIREKEPVVWQILQEVMQGHPVLLNRAPTLHRLGIQAFQPILVEGRAICLHPLVCKGFNADFDGDQMAVHVPLSLEAQAEARLLMFSHMNLLSPAIGDPISVPTQDMLMGLYILTSGTRQSISVNRYNPYNCRNSKTERIYDNNWKYTKEKEPLFYNSYEAIGAYRQKRIHLDSPLWLRWRLDQRVICSREAPVEVHYESLGTYYEIYGHYLIVRSIKKEILYTYIRTTVGHISLYREIEEAIQGFCQACSYST</sequence>
<comment type="subcellular location">
    <subcellularLocation>
        <location evidence="13">Plastid</location>
        <location evidence="13">Chloroplast</location>
    </subcellularLocation>
</comment>
<dbReference type="GO" id="GO:0003899">
    <property type="term" value="F:DNA-directed RNA polymerase activity"/>
    <property type="evidence" value="ECO:0007669"/>
    <property type="project" value="UniProtKB-UniRule"/>
</dbReference>
<comment type="similarity">
    <text evidence="2 13">Belongs to the RNA polymerase beta' chain family. RpoC1 subfamily.</text>
</comment>
<dbReference type="InterPro" id="IPR045867">
    <property type="entry name" value="DNA-dir_RpoC_beta_prime"/>
</dbReference>
<proteinExistence type="inferred from homology"/>
<evidence type="ECO:0000256" key="3">
    <source>
        <dbReference type="ARBA" id="ARBA00022478"/>
    </source>
</evidence>
<evidence type="ECO:0000256" key="9">
    <source>
        <dbReference type="ARBA" id="ARBA00022833"/>
    </source>
</evidence>
<dbReference type="InterPro" id="IPR042102">
    <property type="entry name" value="RNA_pol_Rpb1_3_sf"/>
</dbReference>
<comment type="function">
    <text evidence="1 13 14">DNA-dependent RNA polymerase catalyzes the transcription of DNA into RNA using the four ribonucleoside triphosphates as substrates.</text>
</comment>
<reference evidence="16" key="1">
    <citation type="journal article" date="2021" name="Plants (Basel)">
        <title>Chloroplast Genomes Insight to Evolution and Origin of Prim- 2 ula obconica Primulaceae.</title>
        <authorList>
            <person name="Li Q."/>
            <person name="Wang K."/>
            <person name="Liu H."/>
            <person name="Wang Y."/>
        </authorList>
    </citation>
    <scope>NUCLEOTIDE SEQUENCE</scope>
</reference>
<evidence type="ECO:0000256" key="14">
    <source>
        <dbReference type="RuleBase" id="RU004279"/>
    </source>
</evidence>
<dbReference type="EC" id="2.7.7.6" evidence="13"/>
<dbReference type="Gene3D" id="1.10.40.90">
    <property type="match status" value="1"/>
</dbReference>
<dbReference type="InterPro" id="IPR006592">
    <property type="entry name" value="RNA_pol_N"/>
</dbReference>
<dbReference type="InterPro" id="IPR000722">
    <property type="entry name" value="RNA_pol_asu"/>
</dbReference>
<evidence type="ECO:0000256" key="5">
    <source>
        <dbReference type="ARBA" id="ARBA00022640"/>
    </source>
</evidence>
<keyword evidence="8 13" id="KW-0479">Metal-binding</keyword>
<dbReference type="InterPro" id="IPR034678">
    <property type="entry name" value="RNApol_RpoC1"/>
</dbReference>
<feature type="binding site" evidence="13">
    <location>
        <position position="87"/>
    </location>
    <ligand>
        <name>Zn(2+)</name>
        <dbReference type="ChEBI" id="CHEBI:29105"/>
    </ligand>
</feature>
<geneLocation type="chloroplast" evidence="16"/>
<dbReference type="GO" id="GO:0008270">
    <property type="term" value="F:zinc ion binding"/>
    <property type="evidence" value="ECO:0007669"/>
    <property type="project" value="UniProtKB-UniRule"/>
</dbReference>
<dbReference type="GO" id="GO:0006351">
    <property type="term" value="P:DNA-templated transcription"/>
    <property type="evidence" value="ECO:0007669"/>
    <property type="project" value="UniProtKB-UniRule"/>
</dbReference>
<feature type="binding site" evidence="13">
    <location>
        <position position="491"/>
    </location>
    <ligand>
        <name>Mg(2+)</name>
        <dbReference type="ChEBI" id="CHEBI:18420"/>
    </ligand>
</feature>
<dbReference type="InterPro" id="IPR007080">
    <property type="entry name" value="RNA_pol_Rpb1_1"/>
</dbReference>
<evidence type="ECO:0000256" key="13">
    <source>
        <dbReference type="HAMAP-Rule" id="MF_01323"/>
    </source>
</evidence>
<evidence type="ECO:0000256" key="7">
    <source>
        <dbReference type="ARBA" id="ARBA00022695"/>
    </source>
</evidence>
<dbReference type="Gene3D" id="4.10.860.120">
    <property type="entry name" value="RNA polymerase II, clamp domain"/>
    <property type="match status" value="1"/>
</dbReference>
<keyword evidence="4 16" id="KW-0150">Chloroplast</keyword>
<evidence type="ECO:0000256" key="2">
    <source>
        <dbReference type="ARBA" id="ARBA00007207"/>
    </source>
</evidence>
<keyword evidence="5 16" id="KW-0934">Plastid</keyword>
<dbReference type="Pfam" id="PF00623">
    <property type="entry name" value="RNA_pol_Rpb1_2"/>
    <property type="match status" value="2"/>
</dbReference>
<organism evidence="16">
    <name type="scientific">Primula obconica subsp. obconica</name>
    <dbReference type="NCBI Taxonomy" id="690502"/>
    <lineage>
        <taxon>Eukaryota</taxon>
        <taxon>Viridiplantae</taxon>
        <taxon>Streptophyta</taxon>
        <taxon>Embryophyta</taxon>
        <taxon>Tracheophyta</taxon>
        <taxon>Spermatophyta</taxon>
        <taxon>Magnoliopsida</taxon>
        <taxon>eudicotyledons</taxon>
        <taxon>Gunneridae</taxon>
        <taxon>Pentapetalae</taxon>
        <taxon>asterids</taxon>
        <taxon>Ericales</taxon>
        <taxon>Primulaceae</taxon>
        <taxon>Primula</taxon>
    </lineage>
</organism>
<evidence type="ECO:0000256" key="6">
    <source>
        <dbReference type="ARBA" id="ARBA00022679"/>
    </source>
</evidence>
<dbReference type="GO" id="GO:0003677">
    <property type="term" value="F:DNA binding"/>
    <property type="evidence" value="ECO:0007669"/>
    <property type="project" value="UniProtKB-UniRule"/>
</dbReference>
<dbReference type="AlphaFoldDB" id="A0A8K1HWY8"/>